<dbReference type="EMBL" id="AP022607">
    <property type="protein sequence ID" value="BBZ15479.1"/>
    <property type="molecule type" value="Genomic_DNA"/>
</dbReference>
<reference evidence="3 6" key="2">
    <citation type="journal article" date="2019" name="Emerg. Microbes Infect.">
        <title>Comprehensive subspecies identification of 175 nontuberculous mycobacteria species based on 7547 genomic profiles.</title>
        <authorList>
            <person name="Matsumoto Y."/>
            <person name="Kinjo T."/>
            <person name="Motooka D."/>
            <person name="Nabeya D."/>
            <person name="Jung N."/>
            <person name="Uechi K."/>
            <person name="Horii T."/>
            <person name="Iida T."/>
            <person name="Fujita J."/>
            <person name="Nakamura S."/>
        </authorList>
    </citation>
    <scope>NUCLEOTIDE SEQUENCE [LARGE SCALE GENOMIC DNA]</scope>
    <source>
        <strain evidence="3 6">JCM 12687</strain>
        <plasmid evidence="3">pJCM12687</plasmid>
    </source>
</reference>
<gene>
    <name evidence="4" type="ORF">BST20_06375</name>
    <name evidence="3" type="ORF">MBRA_56740</name>
</gene>
<evidence type="ECO:0000259" key="2">
    <source>
        <dbReference type="Pfam" id="PF04909"/>
    </source>
</evidence>
<geneLocation type="plasmid" evidence="3 6">
    <name>pJCM12687</name>
</geneLocation>
<evidence type="ECO:0000313" key="5">
    <source>
        <dbReference type="Proteomes" id="UP000192441"/>
    </source>
</evidence>
<reference evidence="3" key="3">
    <citation type="submission" date="2020-02" db="EMBL/GenBank/DDBJ databases">
        <authorList>
            <person name="Matsumoto Y."/>
            <person name="Kinjo T."/>
            <person name="Motooka D."/>
            <person name="Nabeya D."/>
            <person name="Jung N."/>
            <person name="Uechi K."/>
            <person name="Horii T."/>
            <person name="Iida T."/>
            <person name="Fujita J."/>
            <person name="Nakamura S."/>
        </authorList>
    </citation>
    <scope>NUCLEOTIDE SEQUENCE</scope>
    <source>
        <strain evidence="3">JCM 12687</strain>
        <plasmid evidence="3">pJCM12687</plasmid>
    </source>
</reference>
<feature type="domain" description="Amidohydrolase-related" evidence="2">
    <location>
        <begin position="38"/>
        <end position="296"/>
    </location>
</feature>
<dbReference type="InterPro" id="IPR032466">
    <property type="entry name" value="Metal_Hydrolase"/>
</dbReference>
<dbReference type="Pfam" id="PF04909">
    <property type="entry name" value="Amidohydro_2"/>
    <property type="match status" value="1"/>
</dbReference>
<evidence type="ECO:0000256" key="1">
    <source>
        <dbReference type="ARBA" id="ARBA00023239"/>
    </source>
</evidence>
<sequence length="297" mass="33676">MDKYVDAWVNTPVPAEDVLVQPDELSSNVKKWFHAQEESRNKGSTLDQLIAAMDDCGVDKALMSARMSWHHPDTRPRGPFQPTSGMPDDIFDMFLTELAGAMKRYPDRIYGSVLIDPWGAMRAVRQLERAVIDYGILAARLFPAGHGIPINHPLCYPIYAKCVELDVPVTVNLGLPGPLRPAELQRPMLLDEVLLTFPELKVVGTHIGHPWHLETVALLQKHPNFYLMTSGWAPRYIPDEIIHHLNSRGSLQVMWASDYPLLSIERAVQEAAALPFKSEEIKRRFIHDNCLEVFRIQ</sequence>
<protein>
    <recommendedName>
        <fullName evidence="2">Amidohydrolase-related domain-containing protein</fullName>
    </recommendedName>
</protein>
<evidence type="ECO:0000313" key="3">
    <source>
        <dbReference type="EMBL" id="BBZ15479.1"/>
    </source>
</evidence>
<proteinExistence type="predicted"/>
<accession>A0A7I7WD58</accession>
<name>A0A7I7WD58_9MYCO</name>
<dbReference type="Proteomes" id="UP000467379">
    <property type="component" value="Plasmid pJCM12687"/>
</dbReference>
<keyword evidence="1" id="KW-0456">Lyase</keyword>
<dbReference type="SUPFAM" id="SSF51556">
    <property type="entry name" value="Metallo-dependent hydrolases"/>
    <property type="match status" value="1"/>
</dbReference>
<dbReference type="Proteomes" id="UP000192441">
    <property type="component" value="Unassembled WGS sequence"/>
</dbReference>
<dbReference type="PANTHER" id="PTHR21240">
    <property type="entry name" value="2-AMINO-3-CARBOXYLMUCONATE-6-SEMIALDEHYDE DECARBOXYLASE"/>
    <property type="match status" value="1"/>
</dbReference>
<reference evidence="4 5" key="1">
    <citation type="submission" date="2016-12" db="EMBL/GenBank/DDBJ databases">
        <title>The new phylogeny of genus Mycobacterium.</title>
        <authorList>
            <person name="Tortoli E."/>
            <person name="Trovato A."/>
            <person name="Cirillo D.M."/>
        </authorList>
    </citation>
    <scope>NUCLEOTIDE SEQUENCE [LARGE SCALE GENOMIC DNA]</scope>
    <source>
        <strain evidence="4 5">DSM 44624</strain>
    </source>
</reference>
<organism evidence="4 5">
    <name type="scientific">Mycobacterium branderi</name>
    <dbReference type="NCBI Taxonomy" id="43348"/>
    <lineage>
        <taxon>Bacteria</taxon>
        <taxon>Bacillati</taxon>
        <taxon>Actinomycetota</taxon>
        <taxon>Actinomycetes</taxon>
        <taxon>Mycobacteriales</taxon>
        <taxon>Mycobacteriaceae</taxon>
        <taxon>Mycobacterium</taxon>
    </lineage>
</organism>
<dbReference type="InterPro" id="IPR006680">
    <property type="entry name" value="Amidohydro-rel"/>
</dbReference>
<dbReference type="AlphaFoldDB" id="A0A7I7WD58"/>
<dbReference type="EMBL" id="MVHM01000002">
    <property type="protein sequence ID" value="ORA40191.1"/>
    <property type="molecule type" value="Genomic_DNA"/>
</dbReference>
<keyword evidence="3" id="KW-0614">Plasmid</keyword>
<dbReference type="RefSeq" id="WP_163659953.1">
    <property type="nucleotide sequence ID" value="NZ_AP022607.1"/>
</dbReference>
<dbReference type="GO" id="GO:0016831">
    <property type="term" value="F:carboxy-lyase activity"/>
    <property type="evidence" value="ECO:0007669"/>
    <property type="project" value="InterPro"/>
</dbReference>
<dbReference type="InterPro" id="IPR032465">
    <property type="entry name" value="ACMSD"/>
</dbReference>
<evidence type="ECO:0000313" key="4">
    <source>
        <dbReference type="EMBL" id="ORA40191.1"/>
    </source>
</evidence>
<dbReference type="PANTHER" id="PTHR21240:SF19">
    <property type="entry name" value="CATALYTIC_ HYDROLASE"/>
    <property type="match status" value="1"/>
</dbReference>
<evidence type="ECO:0000313" key="6">
    <source>
        <dbReference type="Proteomes" id="UP000467379"/>
    </source>
</evidence>
<keyword evidence="6" id="KW-1185">Reference proteome</keyword>
<dbReference type="GO" id="GO:0016787">
    <property type="term" value="F:hydrolase activity"/>
    <property type="evidence" value="ECO:0007669"/>
    <property type="project" value="InterPro"/>
</dbReference>
<dbReference type="Gene3D" id="3.20.20.140">
    <property type="entry name" value="Metal-dependent hydrolases"/>
    <property type="match status" value="1"/>
</dbReference>